<dbReference type="Proteomes" id="UP000297597">
    <property type="component" value="Unassembled WGS sequence"/>
</dbReference>
<dbReference type="InterPro" id="IPR010119">
    <property type="entry name" value="Gluconeogen_factor"/>
</dbReference>
<name>A0A4Y7RMA1_9FIRM</name>
<keyword evidence="3" id="KW-1133">Transmembrane helix</keyword>
<keyword evidence="1 2" id="KW-0963">Cytoplasm</keyword>
<comment type="similarity">
    <text evidence="2">Belongs to the gluconeogenesis factor family.</text>
</comment>
<keyword evidence="3" id="KW-0812">Transmembrane</keyword>
<dbReference type="PANTHER" id="PTHR30135:SF3">
    <property type="entry name" value="GLUCONEOGENESIS FACTOR-RELATED"/>
    <property type="match status" value="1"/>
</dbReference>
<sequence length="447" mass="48328">MILLKWLYPGMKVKRWLLLTLAGLLLAVIGVDLLMEGRFLGDFARSIHRLEYALLGEEYNHIAGVAIIISGLAVMAVGILRAFHSIAGALAPEQEGRMAEVIYARHSLKRGPKIVVIGGGTGLSVLLRGLKEYTSNLTAIVTVADDGGSSGRLRGELGILPPGDIRNCLVALADKEPLMEELLQYRFSTGELAGHSIGNLLLAALTDTTGGFDQAIRGLSKVLAVRGQVLPATLSNVTLYAELADGRVVQGESKISHTTGRIKKVFLKPSRCLPTAEALSAIREADAVVLGPGSLYTSIIANLLIKGIPEALAKTQAIKIYVCNVMTQPGETGGYTASSHLQAIIAHAGKFLDYVVLNTGQVPPRLRARYRQEGAEPVAADLAEVEKLGIQAVCEDLVYRTEVVRHHSDKLARTILRLIFSVKMQYEKVSYLSNHKEEEPDREISQS</sequence>
<dbReference type="InterPro" id="IPR002882">
    <property type="entry name" value="CofD"/>
</dbReference>
<dbReference type="RefSeq" id="WP_134214420.1">
    <property type="nucleotide sequence ID" value="NZ_QFFZ01000032.1"/>
</dbReference>
<dbReference type="InterPro" id="IPR038136">
    <property type="entry name" value="CofD-like_dom_sf"/>
</dbReference>
<gene>
    <name evidence="4" type="ORF">Pmgp_02609</name>
</gene>
<dbReference type="SUPFAM" id="SSF142338">
    <property type="entry name" value="CofD-like"/>
    <property type="match status" value="1"/>
</dbReference>
<comment type="caution">
    <text evidence="4">The sequence shown here is derived from an EMBL/GenBank/DDBJ whole genome shotgun (WGS) entry which is preliminary data.</text>
</comment>
<proteinExistence type="inferred from homology"/>
<dbReference type="Gene3D" id="3.40.50.10680">
    <property type="entry name" value="CofD-like domains"/>
    <property type="match status" value="1"/>
</dbReference>
<comment type="function">
    <text evidence="2">Required for morphogenesis under gluconeogenic growth conditions.</text>
</comment>
<evidence type="ECO:0000256" key="1">
    <source>
        <dbReference type="ARBA" id="ARBA00022490"/>
    </source>
</evidence>
<dbReference type="GO" id="GO:0043743">
    <property type="term" value="F:LPPG:FO 2-phospho-L-lactate transferase activity"/>
    <property type="evidence" value="ECO:0007669"/>
    <property type="project" value="InterPro"/>
</dbReference>
<accession>A0A4Y7RMA1</accession>
<dbReference type="GO" id="GO:0008360">
    <property type="term" value="P:regulation of cell shape"/>
    <property type="evidence" value="ECO:0007669"/>
    <property type="project" value="UniProtKB-UniRule"/>
</dbReference>
<comment type="subcellular location">
    <subcellularLocation>
        <location evidence="2">Cytoplasm</location>
    </subcellularLocation>
</comment>
<dbReference type="Pfam" id="PF01933">
    <property type="entry name" value="CofD"/>
    <property type="match status" value="1"/>
</dbReference>
<reference evidence="4 5" key="1">
    <citation type="journal article" date="2018" name="Environ. Microbiol.">
        <title>Novel energy conservation strategies and behaviour of Pelotomaculum schinkii driving syntrophic propionate catabolism.</title>
        <authorList>
            <person name="Hidalgo-Ahumada C.A.P."/>
            <person name="Nobu M.K."/>
            <person name="Narihiro T."/>
            <person name="Tamaki H."/>
            <person name="Liu W.T."/>
            <person name="Kamagata Y."/>
            <person name="Stams A.J.M."/>
            <person name="Imachi H."/>
            <person name="Sousa D.Z."/>
        </authorList>
    </citation>
    <scope>NUCLEOTIDE SEQUENCE [LARGE SCALE GENOMIC DNA]</scope>
    <source>
        <strain evidence="4 5">MGP</strain>
    </source>
</reference>
<feature type="transmembrane region" description="Helical" evidence="3">
    <location>
        <begin position="59"/>
        <end position="80"/>
    </location>
</feature>
<evidence type="ECO:0000313" key="4">
    <source>
        <dbReference type="EMBL" id="TEB10105.1"/>
    </source>
</evidence>
<evidence type="ECO:0000256" key="2">
    <source>
        <dbReference type="HAMAP-Rule" id="MF_00973"/>
    </source>
</evidence>
<dbReference type="PANTHER" id="PTHR30135">
    <property type="entry name" value="UNCHARACTERIZED PROTEIN YVCK-RELATED"/>
    <property type="match status" value="1"/>
</dbReference>
<organism evidence="4 5">
    <name type="scientific">Pelotomaculum propionicicum</name>
    <dbReference type="NCBI Taxonomy" id="258475"/>
    <lineage>
        <taxon>Bacteria</taxon>
        <taxon>Bacillati</taxon>
        <taxon>Bacillota</taxon>
        <taxon>Clostridia</taxon>
        <taxon>Eubacteriales</taxon>
        <taxon>Desulfotomaculaceae</taxon>
        <taxon>Pelotomaculum</taxon>
    </lineage>
</organism>
<dbReference type="NCBIfam" id="TIGR01826">
    <property type="entry name" value="CofD_related"/>
    <property type="match status" value="1"/>
</dbReference>
<keyword evidence="5" id="KW-1185">Reference proteome</keyword>
<dbReference type="AlphaFoldDB" id="A0A4Y7RMA1"/>
<dbReference type="OrthoDB" id="9783842at2"/>
<keyword evidence="3" id="KW-0472">Membrane</keyword>
<dbReference type="EMBL" id="QFFZ01000032">
    <property type="protein sequence ID" value="TEB10105.1"/>
    <property type="molecule type" value="Genomic_DNA"/>
</dbReference>
<evidence type="ECO:0000313" key="5">
    <source>
        <dbReference type="Proteomes" id="UP000297597"/>
    </source>
</evidence>
<dbReference type="GO" id="GO:0005737">
    <property type="term" value="C:cytoplasm"/>
    <property type="evidence" value="ECO:0007669"/>
    <property type="project" value="UniProtKB-SubCell"/>
</dbReference>
<evidence type="ECO:0000256" key="3">
    <source>
        <dbReference type="SAM" id="Phobius"/>
    </source>
</evidence>
<dbReference type="CDD" id="cd07187">
    <property type="entry name" value="YvcK_like"/>
    <property type="match status" value="1"/>
</dbReference>
<protein>
    <recommendedName>
        <fullName evidence="2">Putative gluconeogenesis factor</fullName>
    </recommendedName>
</protein>
<dbReference type="HAMAP" id="MF_00973">
    <property type="entry name" value="Gluconeogen_factor"/>
    <property type="match status" value="1"/>
</dbReference>